<evidence type="ECO:0000256" key="5">
    <source>
        <dbReference type="ARBA" id="ARBA00022833"/>
    </source>
</evidence>
<sequence length="165" mass="18413">MLGGGDQKGRIKTGRVHFLHNPAQGSSLYACAMCNKVVTSQKDLASHLSEEHAVSKQQVTDVAAPSEVDSWTVPVGKIARRDGSGRRVDKGFSLGGIRMMEKNTCSVCGKTFGYYQSLVRHKWKCAGTRVFVCETCGYKSYRADHYWLHQKKMHGIERPHKQTNP</sequence>
<proteinExistence type="predicted"/>
<dbReference type="SMART" id="SM00355">
    <property type="entry name" value="ZnF_C2H2"/>
    <property type="match status" value="3"/>
</dbReference>
<reference evidence="9 10" key="1">
    <citation type="journal article" date="2023" name="Sci. Data">
        <title>Genome assembly of the Korean intertidal mud-creeper Batillaria attramentaria.</title>
        <authorList>
            <person name="Patra A.K."/>
            <person name="Ho P.T."/>
            <person name="Jun S."/>
            <person name="Lee S.J."/>
            <person name="Kim Y."/>
            <person name="Won Y.J."/>
        </authorList>
    </citation>
    <scope>NUCLEOTIDE SEQUENCE [LARGE SCALE GENOMIC DNA]</scope>
    <source>
        <strain evidence="9">Wonlab-2016</strain>
    </source>
</reference>
<evidence type="ECO:0000256" key="6">
    <source>
        <dbReference type="ARBA" id="ARBA00023242"/>
    </source>
</evidence>
<evidence type="ECO:0000256" key="7">
    <source>
        <dbReference type="PROSITE-ProRule" id="PRU00042"/>
    </source>
</evidence>
<comment type="caution">
    <text evidence="9">The sequence shown here is derived from an EMBL/GenBank/DDBJ whole genome shotgun (WGS) entry which is preliminary data.</text>
</comment>
<dbReference type="Gene3D" id="3.30.160.60">
    <property type="entry name" value="Classic Zinc Finger"/>
    <property type="match status" value="1"/>
</dbReference>
<dbReference type="PANTHER" id="PTHR24394">
    <property type="entry name" value="ZINC FINGER PROTEIN"/>
    <property type="match status" value="1"/>
</dbReference>
<evidence type="ECO:0000256" key="2">
    <source>
        <dbReference type="ARBA" id="ARBA00022723"/>
    </source>
</evidence>
<protein>
    <recommendedName>
        <fullName evidence="8">C2H2-type domain-containing protein</fullName>
    </recommendedName>
</protein>
<evidence type="ECO:0000313" key="10">
    <source>
        <dbReference type="Proteomes" id="UP001519460"/>
    </source>
</evidence>
<dbReference type="PROSITE" id="PS50157">
    <property type="entry name" value="ZINC_FINGER_C2H2_2"/>
    <property type="match status" value="3"/>
</dbReference>
<name>A0ABD0K2V1_9CAEN</name>
<dbReference type="SUPFAM" id="SSF57667">
    <property type="entry name" value="beta-beta-alpha zinc fingers"/>
    <property type="match status" value="1"/>
</dbReference>
<dbReference type="AlphaFoldDB" id="A0ABD0K2V1"/>
<keyword evidence="2" id="KW-0479">Metal-binding</keyword>
<accession>A0ABD0K2V1</accession>
<organism evidence="9 10">
    <name type="scientific">Batillaria attramentaria</name>
    <dbReference type="NCBI Taxonomy" id="370345"/>
    <lineage>
        <taxon>Eukaryota</taxon>
        <taxon>Metazoa</taxon>
        <taxon>Spiralia</taxon>
        <taxon>Lophotrochozoa</taxon>
        <taxon>Mollusca</taxon>
        <taxon>Gastropoda</taxon>
        <taxon>Caenogastropoda</taxon>
        <taxon>Sorbeoconcha</taxon>
        <taxon>Cerithioidea</taxon>
        <taxon>Batillariidae</taxon>
        <taxon>Batillaria</taxon>
    </lineage>
</organism>
<keyword evidence="10" id="KW-1185">Reference proteome</keyword>
<keyword evidence="3" id="KW-0677">Repeat</keyword>
<keyword evidence="6" id="KW-0539">Nucleus</keyword>
<dbReference type="Pfam" id="PF12874">
    <property type="entry name" value="zf-met"/>
    <property type="match status" value="1"/>
</dbReference>
<dbReference type="PANTHER" id="PTHR24394:SF29">
    <property type="entry name" value="MYONEURIN"/>
    <property type="match status" value="1"/>
</dbReference>
<evidence type="ECO:0000259" key="8">
    <source>
        <dbReference type="PROSITE" id="PS50157"/>
    </source>
</evidence>
<evidence type="ECO:0000256" key="3">
    <source>
        <dbReference type="ARBA" id="ARBA00022737"/>
    </source>
</evidence>
<keyword evidence="5" id="KW-0862">Zinc</keyword>
<evidence type="ECO:0000256" key="4">
    <source>
        <dbReference type="ARBA" id="ARBA00022771"/>
    </source>
</evidence>
<feature type="domain" description="C2H2-type" evidence="8">
    <location>
        <begin position="103"/>
        <end position="130"/>
    </location>
</feature>
<dbReference type="InterPro" id="IPR013087">
    <property type="entry name" value="Znf_C2H2_type"/>
</dbReference>
<feature type="domain" description="C2H2-type" evidence="8">
    <location>
        <begin position="29"/>
        <end position="57"/>
    </location>
</feature>
<evidence type="ECO:0000256" key="1">
    <source>
        <dbReference type="ARBA" id="ARBA00004123"/>
    </source>
</evidence>
<feature type="domain" description="C2H2-type" evidence="8">
    <location>
        <begin position="131"/>
        <end position="159"/>
    </location>
</feature>
<keyword evidence="4 7" id="KW-0863">Zinc-finger</keyword>
<dbReference type="PROSITE" id="PS00028">
    <property type="entry name" value="ZINC_FINGER_C2H2_1"/>
    <property type="match status" value="1"/>
</dbReference>
<dbReference type="Pfam" id="PF13912">
    <property type="entry name" value="zf-C2H2_6"/>
    <property type="match status" value="1"/>
</dbReference>
<dbReference type="Proteomes" id="UP001519460">
    <property type="component" value="Unassembled WGS sequence"/>
</dbReference>
<dbReference type="InterPro" id="IPR036236">
    <property type="entry name" value="Znf_C2H2_sf"/>
</dbReference>
<gene>
    <name evidence="9" type="ORF">BaRGS_00027476</name>
</gene>
<dbReference type="GO" id="GO:0008270">
    <property type="term" value="F:zinc ion binding"/>
    <property type="evidence" value="ECO:0007669"/>
    <property type="project" value="UniProtKB-KW"/>
</dbReference>
<evidence type="ECO:0000313" key="9">
    <source>
        <dbReference type="EMBL" id="KAK7481216.1"/>
    </source>
</evidence>
<comment type="subcellular location">
    <subcellularLocation>
        <location evidence="1">Nucleus</location>
    </subcellularLocation>
</comment>
<dbReference type="EMBL" id="JACVVK020000265">
    <property type="protein sequence ID" value="KAK7481216.1"/>
    <property type="molecule type" value="Genomic_DNA"/>
</dbReference>
<dbReference type="GO" id="GO:0005634">
    <property type="term" value="C:nucleus"/>
    <property type="evidence" value="ECO:0007669"/>
    <property type="project" value="UniProtKB-SubCell"/>
</dbReference>